<reference evidence="1 2" key="1">
    <citation type="submission" date="2013-09" db="EMBL/GenBank/DDBJ databases">
        <title>Whole genome shotgun sequence of Vibrio proteolyticus NBRC 13287.</title>
        <authorList>
            <person name="Isaki S."/>
            <person name="Hosoyama A."/>
            <person name="Numata M."/>
            <person name="Hashimoto M."/>
            <person name="Hosoyama Y."/>
            <person name="Tsuchikane K."/>
            <person name="Noguchi M."/>
            <person name="Hirakata S."/>
            <person name="Ichikawa N."/>
            <person name="Ohji S."/>
            <person name="Yamazoe A."/>
            <person name="Fujita N."/>
        </authorList>
    </citation>
    <scope>NUCLEOTIDE SEQUENCE [LARGE SCALE GENOMIC DNA]</scope>
    <source>
        <strain evidence="1 2">NBRC 13287</strain>
    </source>
</reference>
<evidence type="ECO:0000313" key="2">
    <source>
        <dbReference type="Proteomes" id="UP000016570"/>
    </source>
</evidence>
<dbReference type="eggNOG" id="ENOG50336XW">
    <property type="taxonomic scope" value="Bacteria"/>
</dbReference>
<dbReference type="STRING" id="1219065.VPR01S_12_00880"/>
<proteinExistence type="predicted"/>
<evidence type="ECO:0000313" key="1">
    <source>
        <dbReference type="EMBL" id="GAD68279.1"/>
    </source>
</evidence>
<name>U3BEZ3_VIBPR</name>
<organism evidence="1 2">
    <name type="scientific">Vibrio proteolyticus NBRC 13287</name>
    <dbReference type="NCBI Taxonomy" id="1219065"/>
    <lineage>
        <taxon>Bacteria</taxon>
        <taxon>Pseudomonadati</taxon>
        <taxon>Pseudomonadota</taxon>
        <taxon>Gammaproteobacteria</taxon>
        <taxon>Vibrionales</taxon>
        <taxon>Vibrionaceae</taxon>
        <taxon>Vibrio</taxon>
    </lineage>
</organism>
<sequence length="142" mass="15829">MHTVIKLAGIALALAVGFFASDIARWFDTGDSRLSLDQYCVLSSQPCSQSNVTMTLNQNTAQPLVPVQISVQWPQAQSETLRLDLEGLEMEMGRARFVLKAVGNQRYEGEVLLPVCTQNEMTWLGELSDGHQTVYPAIRMKR</sequence>
<dbReference type="EMBL" id="BATJ01000012">
    <property type="protein sequence ID" value="GAD68279.1"/>
    <property type="molecule type" value="Genomic_DNA"/>
</dbReference>
<dbReference type="Proteomes" id="UP000016570">
    <property type="component" value="Unassembled WGS sequence"/>
</dbReference>
<keyword evidence="2" id="KW-1185">Reference proteome</keyword>
<comment type="caution">
    <text evidence="1">The sequence shown here is derived from an EMBL/GenBank/DDBJ whole genome shotgun (WGS) entry which is preliminary data.</text>
</comment>
<dbReference type="RefSeq" id="WP_021706250.1">
    <property type="nucleotide sequence ID" value="NZ_BATJ01000012.1"/>
</dbReference>
<accession>U3BEZ3</accession>
<gene>
    <name evidence="1" type="ORF">VPR01S_12_00880</name>
</gene>
<protein>
    <submittedName>
        <fullName evidence="1">Uncharacterized protein</fullName>
    </submittedName>
</protein>
<dbReference type="AlphaFoldDB" id="U3BEZ3"/>